<feature type="transmembrane region" description="Helical" evidence="1">
    <location>
        <begin position="375"/>
        <end position="393"/>
    </location>
</feature>
<dbReference type="InterPro" id="IPR012931">
    <property type="entry name" value="TraG_N_Proteobacteria"/>
</dbReference>
<evidence type="ECO:0000313" key="4">
    <source>
        <dbReference type="Proteomes" id="UP000569732"/>
    </source>
</evidence>
<evidence type="ECO:0000313" key="3">
    <source>
        <dbReference type="EMBL" id="NYZ67813.1"/>
    </source>
</evidence>
<dbReference type="Proteomes" id="UP000569732">
    <property type="component" value="Unassembled WGS sequence"/>
</dbReference>
<accession>A0A853I344</accession>
<keyword evidence="4" id="KW-1185">Reference proteome</keyword>
<feature type="transmembrane region" description="Helical" evidence="1">
    <location>
        <begin position="21"/>
        <end position="45"/>
    </location>
</feature>
<reference evidence="3 4" key="1">
    <citation type="submission" date="2020-07" db="EMBL/GenBank/DDBJ databases">
        <title>Endozoicomonas sp. nov., isolated from sediment.</title>
        <authorList>
            <person name="Gu T."/>
        </authorList>
    </citation>
    <scope>NUCLEOTIDE SEQUENCE [LARGE SCALE GENOMIC DNA]</scope>
    <source>
        <strain evidence="3 4">SM1973</strain>
    </source>
</reference>
<comment type="caution">
    <text evidence="3">The sequence shown here is derived from an EMBL/GenBank/DDBJ whole genome shotgun (WGS) entry which is preliminary data.</text>
</comment>
<evidence type="ECO:0000256" key="1">
    <source>
        <dbReference type="SAM" id="Phobius"/>
    </source>
</evidence>
<dbReference type="AlphaFoldDB" id="A0A853I344"/>
<gene>
    <name evidence="3" type="ORF">H0A36_17505</name>
</gene>
<keyword evidence="1" id="KW-0472">Membrane</keyword>
<name>A0A853I344_9GAMM</name>
<dbReference type="EMBL" id="JACCKB010000030">
    <property type="protein sequence ID" value="NYZ67813.1"/>
    <property type="molecule type" value="Genomic_DNA"/>
</dbReference>
<feature type="transmembrane region" description="Helical" evidence="1">
    <location>
        <begin position="455"/>
        <end position="481"/>
    </location>
</feature>
<feature type="domain" description="TraG N-terminal Proteobacteria" evidence="2">
    <location>
        <begin position="8"/>
        <end position="485"/>
    </location>
</feature>
<feature type="transmembrane region" description="Helical" evidence="1">
    <location>
        <begin position="66"/>
        <end position="87"/>
    </location>
</feature>
<keyword evidence="1" id="KW-1133">Transmembrane helix</keyword>
<organism evidence="3 4">
    <name type="scientific">Spartinivicinus marinus</name>
    <dbReference type="NCBI Taxonomy" id="2994442"/>
    <lineage>
        <taxon>Bacteria</taxon>
        <taxon>Pseudomonadati</taxon>
        <taxon>Pseudomonadota</taxon>
        <taxon>Gammaproteobacteria</taxon>
        <taxon>Oceanospirillales</taxon>
        <taxon>Zooshikellaceae</taxon>
        <taxon>Spartinivicinus</taxon>
    </lineage>
</organism>
<sequence>MTVDSSLELFTTLFGWLFYDFIWAILTKTGILLIPFIGIVLNAFITSRLQGSSSDTVLPMIRRLELRLFIAFFVLLFAGQPIVTLSVNEVSYTPRSIRGLPTQQEFAHENNTTYGSISFKNHPNAVKVPLLWYAVLQAASGINRAVIEAVPPIADYRSLTEQMRLTNIEDDQLRAQLQKFYTACFMPARSKFHNEKPDTAVVREIFEEHGADDPDYIGSQLYMTRPGYYDTLRPAHHVKGFPYNETRDKEWDVDDPNRPEFGRPTCREWWNNLKPRIVNQASNVDGFLEFLGGSWNESKRHDVLVKSILSKDPPSIYKRGVNYAHANGIDADGNIGMLKSIYNSATGVVEWAGLLHQTALHETSMSVILKLEHPFQALILMSIYIVLPFLILFTAYRLEVLLIGSILLFTIKLWTLLWFFAFWIDNNLLLAMYPDTESLASFFGGNDMSNQRMRMLLNILVGSLHILFPLILAIIAGYAGVRMSGATHLFLMQTGAYQTAAVGANRTTRRGATGAARQAKGK</sequence>
<dbReference type="RefSeq" id="WP_180569836.1">
    <property type="nucleotide sequence ID" value="NZ_JACCKB010000030.1"/>
</dbReference>
<protein>
    <submittedName>
        <fullName evidence="3">Conjugal transfer protein TraG N-terminal domain-containing protein</fullName>
    </submittedName>
</protein>
<proteinExistence type="predicted"/>
<feature type="transmembrane region" description="Helical" evidence="1">
    <location>
        <begin position="400"/>
        <end position="424"/>
    </location>
</feature>
<evidence type="ECO:0000259" key="2">
    <source>
        <dbReference type="Pfam" id="PF07916"/>
    </source>
</evidence>
<dbReference type="Pfam" id="PF07916">
    <property type="entry name" value="TraG_N"/>
    <property type="match status" value="1"/>
</dbReference>
<keyword evidence="1" id="KW-0812">Transmembrane</keyword>